<organism evidence="1 2">
    <name type="scientific">Dongia sedimenti</name>
    <dbReference type="NCBI Taxonomy" id="3064282"/>
    <lineage>
        <taxon>Bacteria</taxon>
        <taxon>Pseudomonadati</taxon>
        <taxon>Pseudomonadota</taxon>
        <taxon>Alphaproteobacteria</taxon>
        <taxon>Rhodospirillales</taxon>
        <taxon>Dongiaceae</taxon>
        <taxon>Dongia</taxon>
    </lineage>
</organism>
<dbReference type="Proteomes" id="UP001230156">
    <property type="component" value="Unassembled WGS sequence"/>
</dbReference>
<keyword evidence="2" id="KW-1185">Reference proteome</keyword>
<dbReference type="EMBL" id="JAUYVI010000004">
    <property type="protein sequence ID" value="MDQ7248656.1"/>
    <property type="molecule type" value="Genomic_DNA"/>
</dbReference>
<proteinExistence type="predicted"/>
<accession>A0ABU0YLP4</accession>
<comment type="caution">
    <text evidence="1">The sequence shown here is derived from an EMBL/GenBank/DDBJ whole genome shotgun (WGS) entry which is preliminary data.</text>
</comment>
<evidence type="ECO:0000313" key="2">
    <source>
        <dbReference type="Proteomes" id="UP001230156"/>
    </source>
</evidence>
<sequence>MRGFKLALPLPRFMIAAWVMTSVVVAIAYGLCLGTAEAVTPHGTDTHRA</sequence>
<evidence type="ECO:0000313" key="1">
    <source>
        <dbReference type="EMBL" id="MDQ7248656.1"/>
    </source>
</evidence>
<gene>
    <name evidence="1" type="ORF">Q8A70_13305</name>
</gene>
<protein>
    <submittedName>
        <fullName evidence="1">Uncharacterized protein</fullName>
    </submittedName>
</protein>
<name>A0ABU0YLP4_9PROT</name>
<reference evidence="2" key="1">
    <citation type="submission" date="2023-08" db="EMBL/GenBank/DDBJ databases">
        <title>Rhodospirillaceae gen. nov., a novel taxon isolated from the Yangtze River Yuezi River estuary sludge.</title>
        <authorList>
            <person name="Ruan L."/>
        </authorList>
    </citation>
    <scope>NUCLEOTIDE SEQUENCE [LARGE SCALE GENOMIC DNA]</scope>
    <source>
        <strain evidence="2">R-7</strain>
    </source>
</reference>
<dbReference type="RefSeq" id="WP_379956139.1">
    <property type="nucleotide sequence ID" value="NZ_JAUYVI010000004.1"/>
</dbReference>